<organism evidence="1 2">
    <name type="scientific">Elizabethkingia anophelis NUHP1</name>
    <dbReference type="NCBI Taxonomy" id="1338011"/>
    <lineage>
        <taxon>Bacteria</taxon>
        <taxon>Pseudomonadati</taxon>
        <taxon>Bacteroidota</taxon>
        <taxon>Flavobacteriia</taxon>
        <taxon>Flavobacteriales</taxon>
        <taxon>Weeksellaceae</taxon>
        <taxon>Elizabethkingia</taxon>
    </lineage>
</organism>
<evidence type="ECO:0000313" key="1">
    <source>
        <dbReference type="EMBL" id="AIL45275.1"/>
    </source>
</evidence>
<protein>
    <submittedName>
        <fullName evidence="1">Uncharacterized protein</fullName>
    </submittedName>
</protein>
<dbReference type="AlphaFoldDB" id="A0A077EI95"/>
<reference evidence="1 2" key="1">
    <citation type="journal article" date="2013" name="Lancet">
        <title>First case of E anophelis outbreak in an intensive-care unit.</title>
        <authorList>
            <person name="Teo J."/>
            <person name="Tan S.Y."/>
            <person name="Tay M."/>
            <person name="Ding Y."/>
            <person name="Kjelleberg S."/>
            <person name="Givskov M."/>
            <person name="Lin R.T."/>
            <person name="Yang L."/>
        </authorList>
    </citation>
    <scope>NUCLEOTIDE SEQUENCE [LARGE SCALE GENOMIC DNA]</scope>
    <source>
        <strain evidence="1 2">NUHP1</strain>
    </source>
</reference>
<sequence length="229" mass="27700">MKKQKKNFDSLIEPINNYLESYHAEQRIANAEAHYSKTLDCVNALAQIFKECLSYGNFKDEWDYDKFYEFLYGPELIITSIKTNCGYKLGINDKGLYLSMNLHYSENLRYMDDKYWKLLLALSDFKDFEYEEYEFIRDERRNEFPELFKTNKSMIYRIMRKYIFDFTETHSSYQPGSVGKFKIIAPFNEDFSQSVKKFCETFKIMYKLNYDLWKITDLKNKKTAARDRY</sequence>
<evidence type="ECO:0000313" key="2">
    <source>
        <dbReference type="Proteomes" id="UP000028933"/>
    </source>
</evidence>
<gene>
    <name evidence="1" type="ORF">BD94_1500</name>
</gene>
<accession>A0A077EI95</accession>
<proteinExistence type="predicted"/>
<dbReference type="RefSeq" id="WP_024566253.1">
    <property type="nucleotide sequence ID" value="NZ_CP007547.1"/>
</dbReference>
<dbReference type="eggNOG" id="ENOG5032VJY">
    <property type="taxonomic scope" value="Bacteria"/>
</dbReference>
<dbReference type="EMBL" id="CP007547">
    <property type="protein sequence ID" value="AIL45275.1"/>
    <property type="molecule type" value="Genomic_DNA"/>
</dbReference>
<dbReference type="Proteomes" id="UP000028933">
    <property type="component" value="Chromosome"/>
</dbReference>
<name>A0A077EI95_9FLAO</name>
<dbReference type="HOGENOM" id="CLU_1199428_0_0_10"/>
<dbReference type="KEGG" id="eao:BD94_1500"/>